<proteinExistence type="predicted"/>
<name>A0ACB8UJT1_9APHY</name>
<dbReference type="Proteomes" id="UP001055072">
    <property type="component" value="Unassembled WGS sequence"/>
</dbReference>
<reference evidence="1" key="1">
    <citation type="journal article" date="2021" name="Environ. Microbiol.">
        <title>Gene family expansions and transcriptome signatures uncover fungal adaptations to wood decay.</title>
        <authorList>
            <person name="Hage H."/>
            <person name="Miyauchi S."/>
            <person name="Viragh M."/>
            <person name="Drula E."/>
            <person name="Min B."/>
            <person name="Chaduli D."/>
            <person name="Navarro D."/>
            <person name="Favel A."/>
            <person name="Norest M."/>
            <person name="Lesage-Meessen L."/>
            <person name="Balint B."/>
            <person name="Merenyi Z."/>
            <person name="de Eugenio L."/>
            <person name="Morin E."/>
            <person name="Martinez A.T."/>
            <person name="Baldrian P."/>
            <person name="Stursova M."/>
            <person name="Martinez M.J."/>
            <person name="Novotny C."/>
            <person name="Magnuson J.K."/>
            <person name="Spatafora J.W."/>
            <person name="Maurice S."/>
            <person name="Pangilinan J."/>
            <person name="Andreopoulos W."/>
            <person name="LaButti K."/>
            <person name="Hundley H."/>
            <person name="Na H."/>
            <person name="Kuo A."/>
            <person name="Barry K."/>
            <person name="Lipzen A."/>
            <person name="Henrissat B."/>
            <person name="Riley R."/>
            <person name="Ahrendt S."/>
            <person name="Nagy L.G."/>
            <person name="Grigoriev I.V."/>
            <person name="Martin F."/>
            <person name="Rosso M.N."/>
        </authorList>
    </citation>
    <scope>NUCLEOTIDE SEQUENCE</scope>
    <source>
        <strain evidence="1">CBS 384.51</strain>
    </source>
</reference>
<sequence length="85" mass="9568">MHVVLGIKSTISTCTLLNQPNNYDKHHRSKVILIIGATASIERSFAYAIRNLPTKLTVILAGRRRDRIDEITKMSERFGGTMVDL</sequence>
<evidence type="ECO:0000313" key="2">
    <source>
        <dbReference type="Proteomes" id="UP001055072"/>
    </source>
</evidence>
<evidence type="ECO:0000313" key="1">
    <source>
        <dbReference type="EMBL" id="KAI0094638.1"/>
    </source>
</evidence>
<accession>A0ACB8UJT1</accession>
<comment type="caution">
    <text evidence="1">The sequence shown here is derived from an EMBL/GenBank/DDBJ whole genome shotgun (WGS) entry which is preliminary data.</text>
</comment>
<dbReference type="EMBL" id="MU274900">
    <property type="protein sequence ID" value="KAI0094638.1"/>
    <property type="molecule type" value="Genomic_DNA"/>
</dbReference>
<protein>
    <submittedName>
        <fullName evidence="1">Uncharacterized protein</fullName>
    </submittedName>
</protein>
<keyword evidence="2" id="KW-1185">Reference proteome</keyword>
<gene>
    <name evidence="1" type="ORF">BDY19DRAFT_913831</name>
</gene>
<organism evidence="1 2">
    <name type="scientific">Irpex rosettiformis</name>
    <dbReference type="NCBI Taxonomy" id="378272"/>
    <lineage>
        <taxon>Eukaryota</taxon>
        <taxon>Fungi</taxon>
        <taxon>Dikarya</taxon>
        <taxon>Basidiomycota</taxon>
        <taxon>Agaricomycotina</taxon>
        <taxon>Agaricomycetes</taxon>
        <taxon>Polyporales</taxon>
        <taxon>Irpicaceae</taxon>
        <taxon>Irpex</taxon>
    </lineage>
</organism>